<dbReference type="InterPro" id="IPR011004">
    <property type="entry name" value="Trimer_LpxA-like_sf"/>
</dbReference>
<dbReference type="InterPro" id="IPR050065">
    <property type="entry name" value="GlmU-like"/>
</dbReference>
<gene>
    <name evidence="4" type="ORF">BSZ32_13220</name>
</gene>
<dbReference type="OrthoDB" id="9779868at2"/>
<evidence type="ECO:0000256" key="1">
    <source>
        <dbReference type="ARBA" id="ARBA00022679"/>
    </source>
</evidence>
<name>A0A2S7U4J3_9BACT</name>
<dbReference type="AlphaFoldDB" id="A0A2S7U4J3"/>
<feature type="domain" description="Mannose-1-phosphate guanyltransferase C-terminal" evidence="3">
    <location>
        <begin position="166"/>
        <end position="278"/>
    </location>
</feature>
<evidence type="ECO:0000313" key="5">
    <source>
        <dbReference type="Proteomes" id="UP000239907"/>
    </source>
</evidence>
<evidence type="ECO:0000256" key="2">
    <source>
        <dbReference type="ARBA" id="ARBA00023315"/>
    </source>
</evidence>
<keyword evidence="2" id="KW-0012">Acyltransferase</keyword>
<dbReference type="PANTHER" id="PTHR43584">
    <property type="entry name" value="NUCLEOTIDYL TRANSFERASE"/>
    <property type="match status" value="1"/>
</dbReference>
<proteinExistence type="predicted"/>
<dbReference type="Gene3D" id="2.160.10.10">
    <property type="entry name" value="Hexapeptide repeat proteins"/>
    <property type="match status" value="1"/>
</dbReference>
<dbReference type="SUPFAM" id="SSF51161">
    <property type="entry name" value="Trimeric LpxA-like enzymes"/>
    <property type="match status" value="1"/>
</dbReference>
<sequence>MEAVIQTPHHESLCAPITSGHHVADILIGNIPLKQLMATELRRAGFEVIELTQVTPCTVHLPLDHWIEVGALCLLAREEPSTCLYDSSGDIVAWKGVDEPSQCQRKIVTEADCFRMRYPWEILQVNSAVIDALPEDNILGTVSPLAEIDGTLHLGEGSRILPGVVIEGNVSIGENCRIGPNAYIRGNTSIGNNCIIGNAVEVKNSLIAHHTSIAHLSYVGDSVIGSHVNIGAGTIFSNHRHDGKNHRSMIQGELLDTGLSKFGAIIGDGVRTGANTVIYPGRKIGNARTTLPGAIVKNDMM</sequence>
<keyword evidence="5" id="KW-1185">Reference proteome</keyword>
<dbReference type="Pfam" id="PF25087">
    <property type="entry name" value="GMPPB_C"/>
    <property type="match status" value="1"/>
</dbReference>
<protein>
    <recommendedName>
        <fullName evidence="3">Mannose-1-phosphate guanyltransferase C-terminal domain-containing protein</fullName>
    </recommendedName>
</protein>
<keyword evidence="1" id="KW-0808">Transferase</keyword>
<dbReference type="PANTHER" id="PTHR43584:SF8">
    <property type="entry name" value="N-ACETYLMURAMATE ALPHA-1-PHOSPHATE URIDYLYLTRANSFERASE"/>
    <property type="match status" value="1"/>
</dbReference>
<evidence type="ECO:0000313" key="4">
    <source>
        <dbReference type="EMBL" id="PQJ29351.1"/>
    </source>
</evidence>
<comment type="caution">
    <text evidence="4">The sequence shown here is derived from an EMBL/GenBank/DDBJ whole genome shotgun (WGS) entry which is preliminary data.</text>
</comment>
<dbReference type="Proteomes" id="UP000239907">
    <property type="component" value="Unassembled WGS sequence"/>
</dbReference>
<organism evidence="4 5">
    <name type="scientific">Rubritalea profundi</name>
    <dbReference type="NCBI Taxonomy" id="1658618"/>
    <lineage>
        <taxon>Bacteria</taxon>
        <taxon>Pseudomonadati</taxon>
        <taxon>Verrucomicrobiota</taxon>
        <taxon>Verrucomicrobiia</taxon>
        <taxon>Verrucomicrobiales</taxon>
        <taxon>Rubritaleaceae</taxon>
        <taxon>Rubritalea</taxon>
    </lineage>
</organism>
<reference evidence="4 5" key="1">
    <citation type="submission" date="2016-12" db="EMBL/GenBank/DDBJ databases">
        <title>Study of bacterial adaptation to deep sea.</title>
        <authorList>
            <person name="Song J."/>
            <person name="Yoshizawa S."/>
            <person name="Kogure K."/>
        </authorList>
    </citation>
    <scope>NUCLEOTIDE SEQUENCE [LARGE SCALE GENOMIC DNA]</scope>
    <source>
        <strain evidence="4 5">SAORIC-165</strain>
    </source>
</reference>
<dbReference type="GO" id="GO:0016779">
    <property type="term" value="F:nucleotidyltransferase activity"/>
    <property type="evidence" value="ECO:0007669"/>
    <property type="project" value="UniProtKB-ARBA"/>
</dbReference>
<dbReference type="EMBL" id="MQWA01000001">
    <property type="protein sequence ID" value="PQJ29351.1"/>
    <property type="molecule type" value="Genomic_DNA"/>
</dbReference>
<dbReference type="RefSeq" id="WP_105043851.1">
    <property type="nucleotide sequence ID" value="NZ_MQWA01000001.1"/>
</dbReference>
<evidence type="ECO:0000259" key="3">
    <source>
        <dbReference type="Pfam" id="PF25087"/>
    </source>
</evidence>
<dbReference type="GO" id="GO:0016746">
    <property type="term" value="F:acyltransferase activity"/>
    <property type="evidence" value="ECO:0007669"/>
    <property type="project" value="UniProtKB-KW"/>
</dbReference>
<dbReference type="CDD" id="cd05636">
    <property type="entry name" value="LbH_G1P_TT_C_like"/>
    <property type="match status" value="1"/>
</dbReference>
<dbReference type="InterPro" id="IPR056729">
    <property type="entry name" value="GMPPB_C"/>
</dbReference>
<accession>A0A2S7U4J3</accession>